<keyword evidence="2" id="KW-0597">Phosphoprotein</keyword>
<proteinExistence type="predicted"/>
<evidence type="ECO:0000313" key="4">
    <source>
        <dbReference type="EMBL" id="KPC64225.1"/>
    </source>
</evidence>
<dbReference type="PANTHER" id="PTHR43775">
    <property type="entry name" value="FATTY ACID SYNTHASE"/>
    <property type="match status" value="1"/>
</dbReference>
<protein>
    <recommendedName>
        <fullName evidence="3">Ketosynthase family 3 (KS3) domain-containing protein</fullName>
    </recommendedName>
</protein>
<feature type="non-terminal residue" evidence="4">
    <location>
        <position position="1"/>
    </location>
</feature>
<dbReference type="PROSITE" id="PS52004">
    <property type="entry name" value="KS3_2"/>
    <property type="match status" value="1"/>
</dbReference>
<name>A0A0N0XZQ0_9ACTN</name>
<feature type="domain" description="Ketosynthase family 3 (KS3)" evidence="3">
    <location>
        <begin position="1"/>
        <end position="93"/>
    </location>
</feature>
<dbReference type="InterPro" id="IPR050091">
    <property type="entry name" value="PKS_NRPS_Biosynth_Enz"/>
</dbReference>
<dbReference type="InterPro" id="IPR020841">
    <property type="entry name" value="PKS_Beta-ketoAc_synthase_dom"/>
</dbReference>
<dbReference type="InterPro" id="IPR014031">
    <property type="entry name" value="Ketoacyl_synth_C"/>
</dbReference>
<dbReference type="Pfam" id="PF02801">
    <property type="entry name" value="Ketoacyl-synt_C"/>
    <property type="match status" value="1"/>
</dbReference>
<dbReference type="SUPFAM" id="SSF53901">
    <property type="entry name" value="Thiolase-like"/>
    <property type="match status" value="1"/>
</dbReference>
<dbReference type="PANTHER" id="PTHR43775:SF37">
    <property type="entry name" value="SI:DKEY-61P9.11"/>
    <property type="match status" value="1"/>
</dbReference>
<accession>A0A0N0XZQ0</accession>
<dbReference type="Proteomes" id="UP000037982">
    <property type="component" value="Unassembled WGS sequence"/>
</dbReference>
<evidence type="ECO:0000313" key="5">
    <source>
        <dbReference type="Proteomes" id="UP000037982"/>
    </source>
</evidence>
<evidence type="ECO:0000256" key="2">
    <source>
        <dbReference type="ARBA" id="ARBA00022553"/>
    </source>
</evidence>
<keyword evidence="1" id="KW-0596">Phosphopantetheine</keyword>
<evidence type="ECO:0000259" key="3">
    <source>
        <dbReference type="PROSITE" id="PS52004"/>
    </source>
</evidence>
<dbReference type="Gene3D" id="3.40.47.10">
    <property type="match status" value="1"/>
</dbReference>
<dbReference type="RefSeq" id="WP_157878479.1">
    <property type="nucleotide sequence ID" value="NZ_LGKG01000104.1"/>
</dbReference>
<dbReference type="GO" id="GO:0071770">
    <property type="term" value="P:DIM/DIP cell wall layer assembly"/>
    <property type="evidence" value="ECO:0007669"/>
    <property type="project" value="TreeGrafter"/>
</dbReference>
<dbReference type="InterPro" id="IPR016039">
    <property type="entry name" value="Thiolase-like"/>
</dbReference>
<gene>
    <name evidence="4" type="ORF">ADL29_12870</name>
</gene>
<sequence>GYIEAHGTGTELGDPVEINGLKAAFRELYEEHGAVVEAAHCGIGSVKTNIGHLELAAGVAGVIKVLLQMRHRTLAKSLHCDTVNPYIDLDGSP</sequence>
<dbReference type="AlphaFoldDB" id="A0A0N0XZQ0"/>
<keyword evidence="5" id="KW-1185">Reference proteome</keyword>
<organism evidence="4 5">
    <name type="scientific">Streptomyces chattanoogensis</name>
    <dbReference type="NCBI Taxonomy" id="66876"/>
    <lineage>
        <taxon>Bacteria</taxon>
        <taxon>Bacillati</taxon>
        <taxon>Actinomycetota</taxon>
        <taxon>Actinomycetes</taxon>
        <taxon>Kitasatosporales</taxon>
        <taxon>Streptomycetaceae</taxon>
        <taxon>Streptomyces</taxon>
    </lineage>
</organism>
<dbReference type="GO" id="GO:0004312">
    <property type="term" value="F:fatty acid synthase activity"/>
    <property type="evidence" value="ECO:0007669"/>
    <property type="project" value="TreeGrafter"/>
</dbReference>
<dbReference type="GO" id="GO:0006633">
    <property type="term" value="P:fatty acid biosynthetic process"/>
    <property type="evidence" value="ECO:0007669"/>
    <property type="project" value="TreeGrafter"/>
</dbReference>
<dbReference type="GO" id="GO:0005737">
    <property type="term" value="C:cytoplasm"/>
    <property type="evidence" value="ECO:0007669"/>
    <property type="project" value="TreeGrafter"/>
</dbReference>
<reference evidence="5" key="1">
    <citation type="submission" date="2015-07" db="EMBL/GenBank/DDBJ databases">
        <authorList>
            <person name="Ju K.-S."/>
            <person name="Doroghazi J.R."/>
            <person name="Metcalf W.W."/>
        </authorList>
    </citation>
    <scope>NUCLEOTIDE SEQUENCE [LARGE SCALE GENOMIC DNA]</scope>
    <source>
        <strain evidence="5">NRRL ISP-5002</strain>
    </source>
</reference>
<evidence type="ECO:0000256" key="1">
    <source>
        <dbReference type="ARBA" id="ARBA00022450"/>
    </source>
</evidence>
<dbReference type="GO" id="GO:0005886">
    <property type="term" value="C:plasma membrane"/>
    <property type="evidence" value="ECO:0007669"/>
    <property type="project" value="TreeGrafter"/>
</dbReference>
<comment type="caution">
    <text evidence="4">The sequence shown here is derived from an EMBL/GenBank/DDBJ whole genome shotgun (WGS) entry which is preliminary data.</text>
</comment>
<dbReference type="EMBL" id="LGKG01000104">
    <property type="protein sequence ID" value="KPC64225.1"/>
    <property type="molecule type" value="Genomic_DNA"/>
</dbReference>
<feature type="non-terminal residue" evidence="4">
    <location>
        <position position="93"/>
    </location>
</feature>